<name>A0A4R0H0E4_9ENTR</name>
<proteinExistence type="predicted"/>
<dbReference type="Proteomes" id="UP000291793">
    <property type="component" value="Unassembled WGS sequence"/>
</dbReference>
<dbReference type="RefSeq" id="WP_131411290.1">
    <property type="nucleotide sequence ID" value="NZ_CATKPI010000002.1"/>
</dbReference>
<comment type="caution">
    <text evidence="2">The sequence shown here is derived from an EMBL/GenBank/DDBJ whole genome shotgun (WGS) entry which is preliminary data.</text>
</comment>
<evidence type="ECO:0000313" key="2">
    <source>
        <dbReference type="EMBL" id="TCC03073.1"/>
    </source>
</evidence>
<organism evidence="2 3">
    <name type="scientific">Kosakonia quasisacchari</name>
    <dbReference type="NCBI Taxonomy" id="2529380"/>
    <lineage>
        <taxon>Bacteria</taxon>
        <taxon>Pseudomonadati</taxon>
        <taxon>Pseudomonadota</taxon>
        <taxon>Gammaproteobacteria</taxon>
        <taxon>Enterobacterales</taxon>
        <taxon>Enterobacteriaceae</taxon>
        <taxon>Kosakonia</taxon>
    </lineage>
</organism>
<dbReference type="PROSITE" id="PS51257">
    <property type="entry name" value="PROKAR_LIPOPROTEIN"/>
    <property type="match status" value="1"/>
</dbReference>
<dbReference type="NCBIfam" id="NF045617">
    <property type="entry name" value="mostly_LP"/>
    <property type="match status" value="1"/>
</dbReference>
<reference evidence="2 3" key="1">
    <citation type="submission" date="2019-02" db="EMBL/GenBank/DDBJ databases">
        <title>The draft genome of Kosakonia quasisacchari strain WCHKQ120001.</title>
        <authorList>
            <person name="Wang C."/>
            <person name="Feng Y."/>
            <person name="Zong Z."/>
        </authorList>
    </citation>
    <scope>NUCLEOTIDE SEQUENCE [LARGE SCALE GENOMIC DNA]</scope>
    <source>
        <strain evidence="2 3">WCHKQ120001</strain>
    </source>
</reference>
<evidence type="ECO:0000313" key="3">
    <source>
        <dbReference type="Proteomes" id="UP000291793"/>
    </source>
</evidence>
<dbReference type="AlphaFoldDB" id="A0A4R0H0E4"/>
<dbReference type="Pfam" id="PF24295">
    <property type="entry name" value="DUF7480"/>
    <property type="match status" value="1"/>
</dbReference>
<sequence length="144" mass="16614">MKICAKYIPFLLLPLLSGCPMGDRLDQRYKPAETTSIELKSEQICFGILSAEDYQPVFISIAPRHTPHKERWYQQYPRLSVNNGEMCIPPGVYKFPEKGQFVSSFTLESKEKAKTTEFNTRRFDTAFEIKEGHATVIKVDNNEF</sequence>
<dbReference type="EMBL" id="SJOP01000015">
    <property type="protein sequence ID" value="TCC03073.1"/>
    <property type="molecule type" value="Genomic_DNA"/>
</dbReference>
<dbReference type="OrthoDB" id="6565577at2"/>
<gene>
    <name evidence="2" type="ORF">E0L21_16270</name>
</gene>
<evidence type="ECO:0000259" key="1">
    <source>
        <dbReference type="Pfam" id="PF24295"/>
    </source>
</evidence>
<dbReference type="InterPro" id="IPR055903">
    <property type="entry name" value="DUF7480"/>
</dbReference>
<dbReference type="InterPro" id="IPR054657">
    <property type="entry name" value="T6SS_periplasmic_put"/>
</dbReference>
<keyword evidence="3" id="KW-1185">Reference proteome</keyword>
<accession>A0A4R0H0E4</accession>
<feature type="domain" description="DUF7480" evidence="1">
    <location>
        <begin position="33"/>
        <end position="131"/>
    </location>
</feature>
<protein>
    <recommendedName>
        <fullName evidence="1">DUF7480 domain-containing protein</fullName>
    </recommendedName>
</protein>